<comment type="caution">
    <text evidence="2">The sequence shown here is derived from an EMBL/GenBank/DDBJ whole genome shotgun (WGS) entry which is preliminary data.</text>
</comment>
<dbReference type="Pfam" id="PF04020">
    <property type="entry name" value="Phage_holin_4_2"/>
    <property type="match status" value="1"/>
</dbReference>
<keyword evidence="1" id="KW-1133">Transmembrane helix</keyword>
<keyword evidence="1" id="KW-0472">Membrane</keyword>
<proteinExistence type="predicted"/>
<feature type="transmembrane region" description="Helical" evidence="1">
    <location>
        <begin position="36"/>
        <end position="54"/>
    </location>
</feature>
<evidence type="ECO:0000313" key="2">
    <source>
        <dbReference type="EMBL" id="MFC4335371.1"/>
    </source>
</evidence>
<dbReference type="PANTHER" id="PTHR37309:SF1">
    <property type="entry name" value="SLR0284 PROTEIN"/>
    <property type="match status" value="1"/>
</dbReference>
<dbReference type="PANTHER" id="PTHR37309">
    <property type="entry name" value="SLR0284 PROTEIN"/>
    <property type="match status" value="1"/>
</dbReference>
<evidence type="ECO:0000256" key="1">
    <source>
        <dbReference type="SAM" id="Phobius"/>
    </source>
</evidence>
<organism evidence="2 3">
    <name type="scientific">Salininema proteolyticum</name>
    <dbReference type="NCBI Taxonomy" id="1607685"/>
    <lineage>
        <taxon>Bacteria</taxon>
        <taxon>Bacillati</taxon>
        <taxon>Actinomycetota</taxon>
        <taxon>Actinomycetes</taxon>
        <taxon>Glycomycetales</taxon>
        <taxon>Glycomycetaceae</taxon>
        <taxon>Salininema</taxon>
    </lineage>
</organism>
<feature type="transmembrane region" description="Helical" evidence="1">
    <location>
        <begin position="7"/>
        <end position="24"/>
    </location>
</feature>
<name>A0ABV8TX26_9ACTN</name>
<evidence type="ECO:0000313" key="3">
    <source>
        <dbReference type="Proteomes" id="UP001595823"/>
    </source>
</evidence>
<accession>A0ABV8TX26</accession>
<dbReference type="Proteomes" id="UP001595823">
    <property type="component" value="Unassembled WGS sequence"/>
</dbReference>
<dbReference type="EMBL" id="JBHSDK010000013">
    <property type="protein sequence ID" value="MFC4335371.1"/>
    <property type="molecule type" value="Genomic_DNA"/>
</dbReference>
<dbReference type="InterPro" id="IPR007165">
    <property type="entry name" value="Phage_holin_4_2"/>
</dbReference>
<protein>
    <submittedName>
        <fullName evidence="2">Phage holin family protein</fullName>
    </submittedName>
</protein>
<keyword evidence="3" id="KW-1185">Reference proteome</keyword>
<reference evidence="3" key="1">
    <citation type="journal article" date="2019" name="Int. J. Syst. Evol. Microbiol.">
        <title>The Global Catalogue of Microorganisms (GCM) 10K type strain sequencing project: providing services to taxonomists for standard genome sequencing and annotation.</title>
        <authorList>
            <consortium name="The Broad Institute Genomics Platform"/>
            <consortium name="The Broad Institute Genome Sequencing Center for Infectious Disease"/>
            <person name="Wu L."/>
            <person name="Ma J."/>
        </authorList>
    </citation>
    <scope>NUCLEOTIDE SEQUENCE [LARGE SCALE GENOMIC DNA]</scope>
    <source>
        <strain evidence="3">IBRC-M 10908</strain>
    </source>
</reference>
<keyword evidence="1" id="KW-0812">Transmembrane</keyword>
<gene>
    <name evidence="2" type="ORF">ACFPET_09190</name>
</gene>
<sequence>MKLLVKILVTGLAVAIVSWLLPGIDMNLSGAGLGEKILTIIVIGGIFGLVNAVLKPIIKVVGCGFYVLTLGLFALVVNGGLFYLTAWVAKKFDLPFSIDNFGWAILGALLVSIVVAIINAILPDKVASE</sequence>
<feature type="transmembrane region" description="Helical" evidence="1">
    <location>
        <begin position="101"/>
        <end position="122"/>
    </location>
</feature>
<feature type="transmembrane region" description="Helical" evidence="1">
    <location>
        <begin position="66"/>
        <end position="89"/>
    </location>
</feature>
<dbReference type="RefSeq" id="WP_380620101.1">
    <property type="nucleotide sequence ID" value="NZ_JBHSDK010000013.1"/>
</dbReference>